<accession>A0ACB8DP73</accession>
<keyword evidence="2" id="KW-1185">Reference proteome</keyword>
<evidence type="ECO:0000313" key="1">
    <source>
        <dbReference type="EMBL" id="KAH7974171.1"/>
    </source>
</evidence>
<organism evidence="1 2">
    <name type="scientific">Dermacentor silvarum</name>
    <name type="common">Tick</name>
    <dbReference type="NCBI Taxonomy" id="543639"/>
    <lineage>
        <taxon>Eukaryota</taxon>
        <taxon>Metazoa</taxon>
        <taxon>Ecdysozoa</taxon>
        <taxon>Arthropoda</taxon>
        <taxon>Chelicerata</taxon>
        <taxon>Arachnida</taxon>
        <taxon>Acari</taxon>
        <taxon>Parasitiformes</taxon>
        <taxon>Ixodida</taxon>
        <taxon>Ixodoidea</taxon>
        <taxon>Ixodidae</taxon>
        <taxon>Rhipicephalinae</taxon>
        <taxon>Dermacentor</taxon>
    </lineage>
</organism>
<reference evidence="1" key="1">
    <citation type="submission" date="2020-05" db="EMBL/GenBank/DDBJ databases">
        <title>Large-scale comparative analyses of tick genomes elucidate their genetic diversity and vector capacities.</title>
        <authorList>
            <person name="Jia N."/>
            <person name="Wang J."/>
            <person name="Shi W."/>
            <person name="Du L."/>
            <person name="Sun Y."/>
            <person name="Zhan W."/>
            <person name="Jiang J."/>
            <person name="Wang Q."/>
            <person name="Zhang B."/>
            <person name="Ji P."/>
            <person name="Sakyi L.B."/>
            <person name="Cui X."/>
            <person name="Yuan T."/>
            <person name="Jiang B."/>
            <person name="Yang W."/>
            <person name="Lam T.T.-Y."/>
            <person name="Chang Q."/>
            <person name="Ding S."/>
            <person name="Wang X."/>
            <person name="Zhu J."/>
            <person name="Ruan X."/>
            <person name="Zhao L."/>
            <person name="Wei J."/>
            <person name="Que T."/>
            <person name="Du C."/>
            <person name="Cheng J."/>
            <person name="Dai P."/>
            <person name="Han X."/>
            <person name="Huang E."/>
            <person name="Gao Y."/>
            <person name="Liu J."/>
            <person name="Shao H."/>
            <person name="Ye R."/>
            <person name="Li L."/>
            <person name="Wei W."/>
            <person name="Wang X."/>
            <person name="Wang C."/>
            <person name="Yang T."/>
            <person name="Huo Q."/>
            <person name="Li W."/>
            <person name="Guo W."/>
            <person name="Chen H."/>
            <person name="Zhou L."/>
            <person name="Ni X."/>
            <person name="Tian J."/>
            <person name="Zhou Y."/>
            <person name="Sheng Y."/>
            <person name="Liu T."/>
            <person name="Pan Y."/>
            <person name="Xia L."/>
            <person name="Li J."/>
            <person name="Zhao F."/>
            <person name="Cao W."/>
        </authorList>
    </citation>
    <scope>NUCLEOTIDE SEQUENCE</scope>
    <source>
        <strain evidence="1">Dsil-2018</strain>
    </source>
</reference>
<gene>
    <name evidence="1" type="ORF">HPB49_011154</name>
</gene>
<evidence type="ECO:0000313" key="2">
    <source>
        <dbReference type="Proteomes" id="UP000821865"/>
    </source>
</evidence>
<name>A0ACB8DP73_DERSI</name>
<sequence length="187" mass="20714">MWDKELSAILCHRPMVEVHQYGLDSDAVSIVDEDNTGQSDDERRSHFDSLDSPGGSQTSEMSSSPITGSTTPPAKRARYSTLALPELLERQHQRTAALQEQNEVLFKQQKELLQQENDNFKEVMAGITASFLQGTQAMMAQLVRQPVPAFGQPAAPFGQMPHPFSFGQPLQQEGLCLFYTTASGSRQ</sequence>
<dbReference type="EMBL" id="CM023479">
    <property type="protein sequence ID" value="KAH7974171.1"/>
    <property type="molecule type" value="Genomic_DNA"/>
</dbReference>
<dbReference type="Proteomes" id="UP000821865">
    <property type="component" value="Chromosome 10"/>
</dbReference>
<comment type="caution">
    <text evidence="1">The sequence shown here is derived from an EMBL/GenBank/DDBJ whole genome shotgun (WGS) entry which is preliminary data.</text>
</comment>
<proteinExistence type="predicted"/>
<protein>
    <submittedName>
        <fullName evidence="1">Uncharacterized protein</fullName>
    </submittedName>
</protein>